<comment type="subcellular location">
    <subcellularLocation>
        <location evidence="1">Nucleus membrane</location>
    </subcellularLocation>
</comment>
<dbReference type="PROSITE" id="PS51049">
    <property type="entry name" value="KASH"/>
    <property type="match status" value="1"/>
</dbReference>
<feature type="coiled-coil region" evidence="8">
    <location>
        <begin position="2117"/>
        <end position="2185"/>
    </location>
</feature>
<gene>
    <name evidence="12" type="primary">LOC106470165</name>
</gene>
<evidence type="ECO:0000313" key="12">
    <source>
        <dbReference type="RefSeq" id="XP_022254478.1"/>
    </source>
</evidence>
<dbReference type="PANTHER" id="PTHR35245:SF1">
    <property type="match status" value="1"/>
</dbReference>
<evidence type="ECO:0000256" key="9">
    <source>
        <dbReference type="SAM" id="MobiDB-lite"/>
    </source>
</evidence>
<accession>A0ABM1TF22</accession>
<sequence>MSSEDNVLTGNSKELLGTPVINEKATSSEDNFFIIHSKELLDTPRMDRNITSFQDIVLTEHSEEMLGTSATDKYIASSEDNAFLKHNKELLGTPAIDKNITSSDDNVFTEHSEELMRTPSINEKAMSSEDNVPGEHSEELLHVPTTDEEITYAEDNAVTVQIKEPIGTPATDKNIMFTEDNTITECNKELLVTYATDKHIMFTEDNGPSEHSNKISDDSAIDESIPSCEDNAFNEHSEEVLNILSTNENIMSFMDNELTEHSKETLASITSSAYDNVTSFESNFPTGNISKLLPTMKKSGSIEAYNNDIVIEQAQRSSTTSEHLGSYEVDVNVASEVDLKVVPQLDVNVVPEASVLAVPELNVNTIHKEDENVPSEVGLNVVRELDVNLTDEVKMNVVSDEDVNVAPEVNMNVAPEVNLNVVSELDVNEVSEEDTNLVHEKGANVTFEDSANIVHVVDINLVPEEDVNVHRTISVNAVPELDVNILQARDINVASEIHVNAVPEAHVNVAPEANVSVVAEVGINKSPEVEMNLVHDVDINVVPEVDMNVVPELDVNAVPEEDVNVATEDDMNIVDEVNGNKDLEISESMIPKVGVNVVPEVSDKGVPELNMIEVPERDLNVVDEVDVNKILEVDVNAVPEVSDKGVPELNMIEVPERELNVLDEVDVNTILEVDVNVVPEIEINVASKVGLNIKPDIDVNSIHEEDVNVVPVLDVNVATDDGVNAVLKADGYVISEIDVNEVPEASVEKTSEVDVHVVPEVDVNVATEDVMNIVDDVDDNVVPEASVDKTSEVDVYVVPEVDVNVATEDEIDVSKVLKLDENVIPEVGVNEVLGVSLNVVPKVDLNVGSEYEVNIVREADVNVAPEGGLNEVYDVNVYEIPEKDMVVAAEVGLNTILEADGYVASDVDVTEVPEVEVNEVSKVDTSLVPEVDVSSEIDVNVDPEVDVNVAYLVGVNITPEVDVDAHSGINMNIFPKVDLNVASEVEMNVVSHENKVLILHTGESFTPFTIEENANSSKYCAPKKHEEPLDSLCADINTNSSDDTASMRHVEGILATYSSDDIATCYNDDEYGVISKDGVSSLNPSTVKDNDISYENTAVAENEESEPTSLFKKSFTADENDVLTKQNEEHDISCLTENATIPLTVCEVYANYFQNFASEEPSTNDENANGYEDIKLFDKPLGSSQTDDRVACYVDVGPMNTNVVDARVIPDKNGVLREHNGQILATSGCENNHIIKEGRSEAVSEISETKNSCEEYDLTKQSERALGIFTTDDIETSNEHIAFEENTKENKKKLEEPLTLFKMQENELSQNNNSDESNVITEESSQPGDIPEIVESFISTENKVLVKNIKEPLKSFILDGNVFSYEDTLLPEQTEKQLPIPLEEDISNCKNQDFIEGLPFSSVEEDFTCCKNQDSTEHIEEELSFSSVREPDEDSTFYKIQDPTKHIEEELSFSSVREPEEDSTFYKIQDPTKHIEEDFIFYKSQDPTKHIEEELSFSSVREPEEDSTFYKIQDPTEHIEEELPFSSVREPEEDCTFYKSKDPIEHIEEELPFSSVREPEEDSTFYKSQDSTEHIEEELPVSSVEENFNYYKNHDSTERINEEVRVSSVEEDLNIYNHQDSTEYIDEKLYTSSADEGFSNRKNQYLTEYIYDEEDFSFCKSRGFTEQVDVEPTVKSVEEESHIDLSSPNFSTDDNKICFGDNAVTDAIEEHSCSSIFNQNIKSFDDKFNEKQFEQPSFTFGIGDITASCENVIFSDQIQERGHEFQVNENVISYEDHLVEQNESQLHLLEEYKNHISNNSGVLTNQAENPVVTTGVEKDVIFSDHGTPRETVTTIMQTVDDISGQHTFKQADQCSVSKYESFRKELETYFHTEATNSERLGFALVDEDLDSSEHKFIEIEHSCEPKKDAPSPRDTVETTTEKFITSVVENIVTQAIHIAQANENVTKRTETIKPPNICVRVDEVVSYSCENEHLETSRCLSPVTSPDKQNTRLCSPENELYLGCNIAEESPNIPFEEERNSLCEIKEIPSNMKEVTLPFLVAEQTALPESKAFQNQQEARQTKEASNQIELENIQEVWRELEEVLERLKKTEIKLAEIHLMESEYDDELISHMYRKYMDIHQDLEKYESMMHRAQQNIILLTDEYNTLKTSNIDDELPWDANNEIDLLQQKIEDMMARVTASRDNCNRLIWQLEDKLKDKSNPQMIIFQDLSNARASTLDLSNETSNLLEDENQDLQNRSIRQRLSDMFWKSLPLQLFLLVGFGLASLFPKSEDQLTCALINNYGQSMELMLHYPHGPPPV</sequence>
<dbReference type="GeneID" id="106470165"/>
<keyword evidence="8" id="KW-0175">Coiled coil</keyword>
<proteinExistence type="inferred from homology"/>
<evidence type="ECO:0000256" key="6">
    <source>
        <dbReference type="ARBA" id="ARBA00023242"/>
    </source>
</evidence>
<evidence type="ECO:0000256" key="3">
    <source>
        <dbReference type="ARBA" id="ARBA00022692"/>
    </source>
</evidence>
<dbReference type="Proteomes" id="UP000694941">
    <property type="component" value="Unplaced"/>
</dbReference>
<evidence type="ECO:0000259" key="10">
    <source>
        <dbReference type="PROSITE" id="PS51049"/>
    </source>
</evidence>
<evidence type="ECO:0000256" key="7">
    <source>
        <dbReference type="PROSITE-ProRule" id="PRU00385"/>
    </source>
</evidence>
<dbReference type="PANTHER" id="PTHR35245">
    <property type="match status" value="1"/>
</dbReference>
<keyword evidence="6" id="KW-0539">Nucleus</keyword>
<name>A0ABM1TF22_LIMPO</name>
<dbReference type="RefSeq" id="XP_022254478.1">
    <property type="nucleotide sequence ID" value="XM_022398770.1"/>
</dbReference>
<protein>
    <submittedName>
        <fullName evidence="12">Uncharacterized protein LOC106470165 isoform X24</fullName>
    </submittedName>
</protein>
<keyword evidence="3 7" id="KW-0812">Transmembrane</keyword>
<comment type="similarity">
    <text evidence="2">Belongs to the nesprin family.</text>
</comment>
<keyword evidence="4" id="KW-1133">Transmembrane helix</keyword>
<evidence type="ECO:0000313" key="11">
    <source>
        <dbReference type="Proteomes" id="UP000694941"/>
    </source>
</evidence>
<evidence type="ECO:0000256" key="4">
    <source>
        <dbReference type="ARBA" id="ARBA00022989"/>
    </source>
</evidence>
<feature type="topological domain" description="Cytoplasmic" evidence="7">
    <location>
        <begin position="1"/>
        <end position="2250"/>
    </location>
</feature>
<organism evidence="11 12">
    <name type="scientific">Limulus polyphemus</name>
    <name type="common">Atlantic horseshoe crab</name>
    <dbReference type="NCBI Taxonomy" id="6850"/>
    <lineage>
        <taxon>Eukaryota</taxon>
        <taxon>Metazoa</taxon>
        <taxon>Ecdysozoa</taxon>
        <taxon>Arthropoda</taxon>
        <taxon>Chelicerata</taxon>
        <taxon>Merostomata</taxon>
        <taxon>Xiphosura</taxon>
        <taxon>Limulidae</taxon>
        <taxon>Limulus</taxon>
    </lineage>
</organism>
<dbReference type="Pfam" id="PF10541">
    <property type="entry name" value="KASH"/>
    <property type="match status" value="1"/>
</dbReference>
<dbReference type="InterPro" id="IPR012315">
    <property type="entry name" value="KASH"/>
</dbReference>
<keyword evidence="5 7" id="KW-0472">Membrane</keyword>
<reference evidence="12" key="1">
    <citation type="submission" date="2025-08" db="UniProtKB">
        <authorList>
            <consortium name="RefSeq"/>
        </authorList>
    </citation>
    <scope>IDENTIFICATION</scope>
    <source>
        <tissue evidence="12">Muscle</tissue>
    </source>
</reference>
<feature type="region of interest" description="Disordered" evidence="9">
    <location>
        <begin position="1308"/>
        <end position="1327"/>
    </location>
</feature>
<feature type="domain" description="KASH" evidence="10">
    <location>
        <begin position="2242"/>
        <end position="2301"/>
    </location>
</feature>
<evidence type="ECO:0000256" key="2">
    <source>
        <dbReference type="ARBA" id="ARBA00008619"/>
    </source>
</evidence>
<feature type="topological domain" description="Perinuclear space" evidence="7">
    <location>
        <begin position="2272"/>
        <end position="2301"/>
    </location>
</feature>
<evidence type="ECO:0000256" key="8">
    <source>
        <dbReference type="SAM" id="Coils"/>
    </source>
</evidence>
<evidence type="ECO:0000256" key="1">
    <source>
        <dbReference type="ARBA" id="ARBA00004126"/>
    </source>
</evidence>
<dbReference type="SMART" id="SM01249">
    <property type="entry name" value="KASH"/>
    <property type="match status" value="1"/>
</dbReference>
<evidence type="ECO:0000256" key="5">
    <source>
        <dbReference type="ARBA" id="ARBA00023136"/>
    </source>
</evidence>
<keyword evidence="11" id="KW-1185">Reference proteome</keyword>